<dbReference type="InterPro" id="IPR052559">
    <property type="entry name" value="V-haloperoxidase"/>
</dbReference>
<proteinExistence type="predicted"/>
<comment type="caution">
    <text evidence="2">The sequence shown here is derived from an EMBL/GenBank/DDBJ whole genome shotgun (WGS) entry which is preliminary data.</text>
</comment>
<dbReference type="CDD" id="cd03398">
    <property type="entry name" value="PAP2_haloperoxidase"/>
    <property type="match status" value="1"/>
</dbReference>
<protein>
    <submittedName>
        <fullName evidence="2">Vanadium-dependent haloperoxidase</fullName>
    </submittedName>
</protein>
<evidence type="ECO:0000313" key="3">
    <source>
        <dbReference type="Proteomes" id="UP000808337"/>
    </source>
</evidence>
<dbReference type="AlphaFoldDB" id="A0A9D7SYQ8"/>
<dbReference type="PANTHER" id="PTHR34599">
    <property type="entry name" value="PEROXIDASE-RELATED"/>
    <property type="match status" value="1"/>
</dbReference>
<accession>A0A9D7SYQ8</accession>
<reference evidence="2 3" key="1">
    <citation type="submission" date="2020-10" db="EMBL/GenBank/DDBJ databases">
        <title>Connecting structure to function with the recovery of over 1000 high-quality activated sludge metagenome-assembled genomes encoding full-length rRNA genes using long-read sequencing.</title>
        <authorList>
            <person name="Singleton C.M."/>
            <person name="Petriglieri F."/>
            <person name="Kristensen J.M."/>
            <person name="Kirkegaard R.H."/>
            <person name="Michaelsen T.Y."/>
            <person name="Andersen M.H."/>
            <person name="Karst S.M."/>
            <person name="Dueholm M.S."/>
            <person name="Nielsen P.H."/>
            <person name="Albertsen M."/>
        </authorList>
    </citation>
    <scope>NUCLEOTIDE SEQUENCE [LARGE SCALE GENOMIC DNA]</scope>
    <source>
        <strain evidence="2">Ribe_18-Q3-R11-54_MAXAC.273</strain>
    </source>
</reference>
<dbReference type="Proteomes" id="UP000808337">
    <property type="component" value="Unassembled WGS sequence"/>
</dbReference>
<evidence type="ECO:0000259" key="1">
    <source>
        <dbReference type="Pfam" id="PF01569"/>
    </source>
</evidence>
<dbReference type="PANTHER" id="PTHR34599:SF1">
    <property type="entry name" value="PHOSPHATIDIC ACID PHOSPHATASE TYPE 2_HALOPEROXIDASE DOMAIN-CONTAINING PROTEIN"/>
    <property type="match status" value="1"/>
</dbReference>
<dbReference type="SUPFAM" id="SSF48317">
    <property type="entry name" value="Acid phosphatase/Vanadium-dependent haloperoxidase"/>
    <property type="match status" value="1"/>
</dbReference>
<dbReference type="Gene3D" id="1.10.606.20">
    <property type="match status" value="1"/>
</dbReference>
<sequence length="437" mass="49712">MVVSVTVIVVLYLLGCLRSFSNRQNDEVSIALEWNQFILKAEITTEGFRAPVAARAYGYIGLAAYEAALPGLNGNFQSIVKLFPGIKLPSPPARDHFNVAASLNACYAAIIGKFFMSSADPVSKHRLEIIDRWEKKIENETDTMSLRISKDFGSGVAEAVYQWSSTDTLGFEANHHNYMRDYTPPVGEGLWVTSPYFPMPALLPYWGKVRPFIINTEQYKAKPLPEFTAAPNQIYYTQALEILSLSKPLSAENQWIAEFWNDDHPDLTFTPAGHWLAITNEVIEKERPSIEKTLETYLKMGFALTDATIACWASKYYYNQERPETFIQNYLDKDWRPFSPSPSFPSYPSGHSMMGAAASVVLTKLYGDHYAMTDRSHDDLKGIVVKPRQFHSFDEMAKESALSRMLVGVHFRFDCEEGLRLGDLIGRRYRNWSWRKN</sequence>
<dbReference type="InterPro" id="IPR000326">
    <property type="entry name" value="PAP2/HPO"/>
</dbReference>
<name>A0A9D7SYQ8_9BACT</name>
<organism evidence="2 3">
    <name type="scientific">Candidatus Opimibacter skivensis</name>
    <dbReference type="NCBI Taxonomy" id="2982028"/>
    <lineage>
        <taxon>Bacteria</taxon>
        <taxon>Pseudomonadati</taxon>
        <taxon>Bacteroidota</taxon>
        <taxon>Saprospiria</taxon>
        <taxon>Saprospirales</taxon>
        <taxon>Saprospiraceae</taxon>
        <taxon>Candidatus Opimibacter</taxon>
    </lineage>
</organism>
<dbReference type="Pfam" id="PF01569">
    <property type="entry name" value="PAP2"/>
    <property type="match status" value="1"/>
</dbReference>
<gene>
    <name evidence="2" type="ORF">IPP15_19845</name>
</gene>
<dbReference type="InterPro" id="IPR036938">
    <property type="entry name" value="PAP2/HPO_sf"/>
</dbReference>
<evidence type="ECO:0000313" key="2">
    <source>
        <dbReference type="EMBL" id="MBK9984584.1"/>
    </source>
</evidence>
<feature type="domain" description="Phosphatidic acid phosphatase type 2/haloperoxidase" evidence="1">
    <location>
        <begin position="297"/>
        <end position="436"/>
    </location>
</feature>
<dbReference type="EMBL" id="JADKGY010000030">
    <property type="protein sequence ID" value="MBK9984584.1"/>
    <property type="molecule type" value="Genomic_DNA"/>
</dbReference>